<gene>
    <name evidence="2" type="ORF">ACFPOE_10695</name>
</gene>
<reference evidence="3" key="1">
    <citation type="journal article" date="2019" name="Int. J. Syst. Evol. Microbiol.">
        <title>The Global Catalogue of Microorganisms (GCM) 10K type strain sequencing project: providing services to taxonomists for standard genome sequencing and annotation.</title>
        <authorList>
            <consortium name="The Broad Institute Genomics Platform"/>
            <consortium name="The Broad Institute Genome Sequencing Center for Infectious Disease"/>
            <person name="Wu L."/>
            <person name="Ma J."/>
        </authorList>
    </citation>
    <scope>NUCLEOTIDE SEQUENCE [LARGE SCALE GENOMIC DNA]</scope>
    <source>
        <strain evidence="3">CCUG 57401</strain>
    </source>
</reference>
<dbReference type="Gene3D" id="3.10.620.30">
    <property type="match status" value="1"/>
</dbReference>
<dbReference type="InterPro" id="IPR002931">
    <property type="entry name" value="Transglutaminase-like"/>
</dbReference>
<dbReference type="Pfam" id="PF01841">
    <property type="entry name" value="Transglut_core"/>
    <property type="match status" value="1"/>
</dbReference>
<proteinExistence type="predicted"/>
<dbReference type="Proteomes" id="UP001596037">
    <property type="component" value="Unassembled WGS sequence"/>
</dbReference>
<comment type="caution">
    <text evidence="2">The sequence shown here is derived from an EMBL/GenBank/DDBJ whole genome shotgun (WGS) entry which is preliminary data.</text>
</comment>
<evidence type="ECO:0000313" key="3">
    <source>
        <dbReference type="Proteomes" id="UP001596037"/>
    </source>
</evidence>
<protein>
    <submittedName>
        <fullName evidence="2">Transglutaminase-like domain-containing protein</fullName>
    </submittedName>
</protein>
<dbReference type="SUPFAM" id="SSF54001">
    <property type="entry name" value="Cysteine proteinases"/>
    <property type="match status" value="1"/>
</dbReference>
<dbReference type="InterPro" id="IPR038765">
    <property type="entry name" value="Papain-like_cys_pep_sf"/>
</dbReference>
<evidence type="ECO:0000259" key="1">
    <source>
        <dbReference type="Pfam" id="PF01841"/>
    </source>
</evidence>
<dbReference type="EMBL" id="JBHSMF010000006">
    <property type="protein sequence ID" value="MFC5498001.1"/>
    <property type="molecule type" value="Genomic_DNA"/>
</dbReference>
<accession>A0ABW0NBF0</accession>
<evidence type="ECO:0000313" key="2">
    <source>
        <dbReference type="EMBL" id="MFC5498001.1"/>
    </source>
</evidence>
<sequence length="259" mass="29727">MHEPTPDESGAPTVDDPGQYLGSSALLTLQDSRLRLRARSITQLCKTDRERAMALHNYVKKLPFARPFKFRLRTAREVLDAGRGDATDKSTLLVALLRRCRIPARIRYVELKGEILRGLTSRVPSAPRAVVEIWLHSRWVRTDTYIFDTAYIAAARQRLKDHDWEWGYGIHRNGQSIWNGTDDAFLGGYSTEQDPMVVQTLGVYHDPLQFVRTDLFRRKFASAAGLHWNLLSLLMRKAMRQLREEAEDQPAPGRMRKSP</sequence>
<name>A0ABW0NBF0_9BURK</name>
<dbReference type="RefSeq" id="WP_376850068.1">
    <property type="nucleotide sequence ID" value="NZ_JBHSMF010000006.1"/>
</dbReference>
<organism evidence="2 3">
    <name type="scientific">Caenimonas terrae</name>
    <dbReference type="NCBI Taxonomy" id="696074"/>
    <lineage>
        <taxon>Bacteria</taxon>
        <taxon>Pseudomonadati</taxon>
        <taxon>Pseudomonadota</taxon>
        <taxon>Betaproteobacteria</taxon>
        <taxon>Burkholderiales</taxon>
        <taxon>Comamonadaceae</taxon>
        <taxon>Caenimonas</taxon>
    </lineage>
</organism>
<feature type="domain" description="Transglutaminase-like" evidence="1">
    <location>
        <begin position="38"/>
        <end position="143"/>
    </location>
</feature>
<keyword evidence="3" id="KW-1185">Reference proteome</keyword>